<protein>
    <submittedName>
        <fullName evidence="2">Uncharacterized protein</fullName>
    </submittedName>
</protein>
<gene>
    <name evidence="2" type="ORF">AMTR_s00086p00018420</name>
</gene>
<feature type="region of interest" description="Disordered" evidence="1">
    <location>
        <begin position="1"/>
        <end position="22"/>
    </location>
</feature>
<evidence type="ECO:0000313" key="2">
    <source>
        <dbReference type="EMBL" id="ERN02747.1"/>
    </source>
</evidence>
<proteinExistence type="predicted"/>
<sequence>MEEPKRGGESDSGDGDGEEDEAKRAILVLPKLVVNIGKENKSEWTIVIHRNKPARDAAHEA</sequence>
<dbReference type="Proteomes" id="UP000017836">
    <property type="component" value="Unassembled WGS sequence"/>
</dbReference>
<dbReference type="AlphaFoldDB" id="W1NYS5"/>
<dbReference type="HOGENOM" id="CLU_2925689_0_0_1"/>
<reference evidence="3" key="1">
    <citation type="journal article" date="2013" name="Science">
        <title>The Amborella genome and the evolution of flowering plants.</title>
        <authorList>
            <consortium name="Amborella Genome Project"/>
        </authorList>
    </citation>
    <scope>NUCLEOTIDE SEQUENCE [LARGE SCALE GENOMIC DNA]</scope>
</reference>
<feature type="compositionally biased region" description="Acidic residues" evidence="1">
    <location>
        <begin position="11"/>
        <end position="20"/>
    </location>
</feature>
<evidence type="ECO:0000313" key="3">
    <source>
        <dbReference type="Proteomes" id="UP000017836"/>
    </source>
</evidence>
<dbReference type="Gramene" id="ERN02747">
    <property type="protein sequence ID" value="ERN02747"/>
    <property type="gene ID" value="AMTR_s00086p00018420"/>
</dbReference>
<name>W1NYS5_AMBTC</name>
<dbReference type="EMBL" id="KI394485">
    <property type="protein sequence ID" value="ERN02747.1"/>
    <property type="molecule type" value="Genomic_DNA"/>
</dbReference>
<keyword evidence="3" id="KW-1185">Reference proteome</keyword>
<evidence type="ECO:0000256" key="1">
    <source>
        <dbReference type="SAM" id="MobiDB-lite"/>
    </source>
</evidence>
<accession>W1NYS5</accession>
<organism evidence="2 3">
    <name type="scientific">Amborella trichopoda</name>
    <dbReference type="NCBI Taxonomy" id="13333"/>
    <lineage>
        <taxon>Eukaryota</taxon>
        <taxon>Viridiplantae</taxon>
        <taxon>Streptophyta</taxon>
        <taxon>Embryophyta</taxon>
        <taxon>Tracheophyta</taxon>
        <taxon>Spermatophyta</taxon>
        <taxon>Magnoliopsida</taxon>
        <taxon>Amborellales</taxon>
        <taxon>Amborellaceae</taxon>
        <taxon>Amborella</taxon>
    </lineage>
</organism>